<keyword evidence="1" id="KW-0802">TPR repeat</keyword>
<dbReference type="PROSITE" id="PS50005">
    <property type="entry name" value="TPR"/>
    <property type="match status" value="1"/>
</dbReference>
<dbReference type="EMBL" id="WWEO01000045">
    <property type="protein sequence ID" value="NCD71957.1"/>
    <property type="molecule type" value="Genomic_DNA"/>
</dbReference>
<gene>
    <name evidence="2" type="ORF">GSY63_21520</name>
</gene>
<dbReference type="Pfam" id="PF13432">
    <property type="entry name" value="TPR_16"/>
    <property type="match status" value="2"/>
</dbReference>
<dbReference type="PANTHER" id="PTHR12558">
    <property type="entry name" value="CELL DIVISION CYCLE 16,23,27"/>
    <property type="match status" value="1"/>
</dbReference>
<dbReference type="SUPFAM" id="SSF48452">
    <property type="entry name" value="TPR-like"/>
    <property type="match status" value="1"/>
</dbReference>
<organism evidence="2 3">
    <name type="scientific">Mucilaginibacter agri</name>
    <dbReference type="NCBI Taxonomy" id="2695265"/>
    <lineage>
        <taxon>Bacteria</taxon>
        <taxon>Pseudomonadati</taxon>
        <taxon>Bacteroidota</taxon>
        <taxon>Sphingobacteriia</taxon>
        <taxon>Sphingobacteriales</taxon>
        <taxon>Sphingobacteriaceae</taxon>
        <taxon>Mucilaginibacter</taxon>
    </lineage>
</organism>
<evidence type="ECO:0000256" key="1">
    <source>
        <dbReference type="PROSITE-ProRule" id="PRU00339"/>
    </source>
</evidence>
<reference evidence="2" key="1">
    <citation type="submission" date="2020-01" db="EMBL/GenBank/DDBJ databases">
        <authorList>
            <person name="Seo Y.L."/>
        </authorList>
    </citation>
    <scope>NUCLEOTIDE SEQUENCE</scope>
    <source>
        <strain evidence="2">R11</strain>
    </source>
</reference>
<evidence type="ECO:0000313" key="3">
    <source>
        <dbReference type="Proteomes" id="UP000638732"/>
    </source>
</evidence>
<dbReference type="InterPro" id="IPR019734">
    <property type="entry name" value="TPR_rpt"/>
</dbReference>
<comment type="caution">
    <text evidence="2">The sequence shown here is derived from an EMBL/GenBank/DDBJ whole genome shotgun (WGS) entry which is preliminary data.</text>
</comment>
<name>A0A965ZLR5_9SPHI</name>
<feature type="repeat" description="TPR" evidence="1">
    <location>
        <begin position="113"/>
        <end position="146"/>
    </location>
</feature>
<dbReference type="PANTHER" id="PTHR12558:SF13">
    <property type="entry name" value="CELL DIVISION CYCLE PROTEIN 27 HOMOLOG"/>
    <property type="match status" value="1"/>
</dbReference>
<evidence type="ECO:0000313" key="2">
    <source>
        <dbReference type="EMBL" id="NCD71957.1"/>
    </source>
</evidence>
<dbReference type="SMART" id="SM00028">
    <property type="entry name" value="TPR"/>
    <property type="match status" value="4"/>
</dbReference>
<sequence>MFTSPLAFCQTEALKGVVNNLAFYRQQKDLKYLSNAKRQVDSLIKTKKDSANVPKSVFRAVVYSSILYTDSLNKLGLPANTLGDITNLVDRLSAGNRVFKYQVEIDFSKRCLSNVYIRKGDGELKGQKYEQALASFQKAQEYAPRYKRISAYIAYTNTRLGNLPEAAKGYASLLNTDTIRIDDIVAAANVYKAMKDTTKALQVIQKGRKLLPDNKDLLFDEANIYYNRKDYRGLQSILPQLLEKNPGNYEVAFIAANCYDHLNDYDRAESMYLQAIELRSRYYDAIFNLGLLYFKGYTTKNGDQQKNIDRAIQWFEKANTILPNNLQCLQLLQWAYLKTRNEDQLNRINDKLKQLTN</sequence>
<dbReference type="RefSeq" id="WP_166587930.1">
    <property type="nucleotide sequence ID" value="NZ_WWEO01000045.1"/>
</dbReference>
<dbReference type="AlphaFoldDB" id="A0A965ZLR5"/>
<protein>
    <submittedName>
        <fullName evidence="2">Tetratricopeptide repeat protein</fullName>
    </submittedName>
</protein>
<dbReference type="Gene3D" id="1.25.40.10">
    <property type="entry name" value="Tetratricopeptide repeat domain"/>
    <property type="match status" value="2"/>
</dbReference>
<keyword evidence="3" id="KW-1185">Reference proteome</keyword>
<accession>A0A965ZLR5</accession>
<proteinExistence type="predicted"/>
<dbReference type="InterPro" id="IPR011990">
    <property type="entry name" value="TPR-like_helical_dom_sf"/>
</dbReference>
<reference evidence="2" key="2">
    <citation type="submission" date="2020-10" db="EMBL/GenBank/DDBJ databases">
        <title>Mucilaginibacter sp. nov., isolated from soil.</title>
        <authorList>
            <person name="Jeon C.O."/>
        </authorList>
    </citation>
    <scope>NUCLEOTIDE SEQUENCE</scope>
    <source>
        <strain evidence="2">R11</strain>
    </source>
</reference>
<dbReference type="Proteomes" id="UP000638732">
    <property type="component" value="Unassembled WGS sequence"/>
</dbReference>